<feature type="compositionally biased region" description="Low complexity" evidence="3">
    <location>
        <begin position="104"/>
        <end position="118"/>
    </location>
</feature>
<accession>A0A8H7BGG5</accession>
<feature type="compositionally biased region" description="Basic residues" evidence="3">
    <location>
        <begin position="94"/>
        <end position="103"/>
    </location>
</feature>
<dbReference type="InterPro" id="IPR035965">
    <property type="entry name" value="PAS-like_dom_sf"/>
</dbReference>
<keyword evidence="2" id="KW-0539">Nucleus</keyword>
<feature type="region of interest" description="Disordered" evidence="3">
    <location>
        <begin position="90"/>
        <end position="122"/>
    </location>
</feature>
<name>A0A8H7BGG5_9FUNG</name>
<dbReference type="InterPro" id="IPR000014">
    <property type="entry name" value="PAS"/>
</dbReference>
<dbReference type="InterPro" id="IPR050335">
    <property type="entry name" value="ERT1_acuK_gluconeogen_tf"/>
</dbReference>
<keyword evidence="1" id="KW-0479">Metal-binding</keyword>
<organism evidence="5 6">
    <name type="scientific">Apophysomyces ossiformis</name>
    <dbReference type="NCBI Taxonomy" id="679940"/>
    <lineage>
        <taxon>Eukaryota</taxon>
        <taxon>Fungi</taxon>
        <taxon>Fungi incertae sedis</taxon>
        <taxon>Mucoromycota</taxon>
        <taxon>Mucoromycotina</taxon>
        <taxon>Mucoromycetes</taxon>
        <taxon>Mucorales</taxon>
        <taxon>Mucorineae</taxon>
        <taxon>Mucoraceae</taxon>
        <taxon>Apophysomyces</taxon>
    </lineage>
</organism>
<dbReference type="SUPFAM" id="SSF55785">
    <property type="entry name" value="PYP-like sensor domain (PAS domain)"/>
    <property type="match status" value="1"/>
</dbReference>
<sequence length="564" mass="62082">MESDPPFPQDFLFNLSPDFTTRLNEYQDSTAEFATDLPLSSSLSIPASITSTTMIHHPSDEGINCKKSHLACDVSRPCKRCVSLGKADTCQDVKHKKRGRPKRSGQSSSMAVQSSDEQNLSTIRAPTFTMTTMSVRPGNAPRSLPSTFAFIHESIGNADKKTECERDKSPNMQLPQASTTLLHQHSATTAAIPLRDQTFDANGEADSARTITVVLSMEACCARISDKVMDMWGYYPQELAHRSFYDFISSEDADRLARLHRLLLDNVTSVVKRSHPSLEHQQPPSALRTTSDLFHDTDFRILAIVASGSGRFSDTLHVKKRAGDVELYDISMSLGGGLGADLSLASDLSKLYIIAEMKKHQYKVSQETSHEQNDRLTREAPKQIAIAVSRSDDTKSHYAHRMNASDDRALSNIVKRPAFGARRQALSLPNSPKINVAPTTGQANHSRARTSFGRGIYRPTSANTIISGASAGRVPVLREEIHNPYSTMAYRSIPTSPRNRLSMFTHPSEQYYLQTSSSTLNAEASAIVLQKRGISAGLAIMMTDGDRAVSSRKAEEMSIRSLLS</sequence>
<dbReference type="PANTHER" id="PTHR47659">
    <property type="entry name" value="ZN(II)2CYS6 TRANSCRIPTION FACTOR (EUROFUNG)-RELATED"/>
    <property type="match status" value="1"/>
</dbReference>
<dbReference type="PANTHER" id="PTHR47659:SF4">
    <property type="entry name" value="ZN(II)2CYS6 TRANSCRIPTION FACTOR (EUROFUNG)"/>
    <property type="match status" value="1"/>
</dbReference>
<proteinExistence type="predicted"/>
<evidence type="ECO:0000256" key="3">
    <source>
        <dbReference type="SAM" id="MobiDB-lite"/>
    </source>
</evidence>
<dbReference type="AlphaFoldDB" id="A0A8H7BGG5"/>
<evidence type="ECO:0000256" key="1">
    <source>
        <dbReference type="ARBA" id="ARBA00022723"/>
    </source>
</evidence>
<dbReference type="GO" id="GO:0046872">
    <property type="term" value="F:metal ion binding"/>
    <property type="evidence" value="ECO:0007669"/>
    <property type="project" value="UniProtKB-KW"/>
</dbReference>
<evidence type="ECO:0000313" key="5">
    <source>
        <dbReference type="EMBL" id="KAF7721858.1"/>
    </source>
</evidence>
<evidence type="ECO:0000313" key="6">
    <source>
        <dbReference type="Proteomes" id="UP000605846"/>
    </source>
</evidence>
<evidence type="ECO:0000256" key="2">
    <source>
        <dbReference type="ARBA" id="ARBA00023242"/>
    </source>
</evidence>
<evidence type="ECO:0000259" key="4">
    <source>
        <dbReference type="PROSITE" id="PS50112"/>
    </source>
</evidence>
<dbReference type="EMBL" id="JABAYA010000230">
    <property type="protein sequence ID" value="KAF7721858.1"/>
    <property type="molecule type" value="Genomic_DNA"/>
</dbReference>
<reference evidence="5" key="1">
    <citation type="submission" date="2020-01" db="EMBL/GenBank/DDBJ databases">
        <title>Genome Sequencing of Three Apophysomyces-Like Fungal Strains Confirms a Novel Fungal Genus in the Mucoromycota with divergent Burkholderia-like Endosymbiotic Bacteria.</title>
        <authorList>
            <person name="Stajich J.E."/>
            <person name="Macias A.M."/>
            <person name="Carter-House D."/>
            <person name="Lovett B."/>
            <person name="Kasson L.R."/>
            <person name="Berry K."/>
            <person name="Grigoriev I."/>
            <person name="Chang Y."/>
            <person name="Spatafora J."/>
            <person name="Kasson M.T."/>
        </authorList>
    </citation>
    <scope>NUCLEOTIDE SEQUENCE</scope>
    <source>
        <strain evidence="5">NRRL A-21654</strain>
    </source>
</reference>
<protein>
    <recommendedName>
        <fullName evidence="4">PAS domain-containing protein</fullName>
    </recommendedName>
</protein>
<dbReference type="SMART" id="SM00091">
    <property type="entry name" value="PAS"/>
    <property type="match status" value="1"/>
</dbReference>
<comment type="caution">
    <text evidence="5">The sequence shown here is derived from an EMBL/GenBank/DDBJ whole genome shotgun (WGS) entry which is preliminary data.</text>
</comment>
<feature type="domain" description="PAS" evidence="4">
    <location>
        <begin position="224"/>
        <end position="267"/>
    </location>
</feature>
<dbReference type="OrthoDB" id="1555531at2759"/>
<dbReference type="Proteomes" id="UP000605846">
    <property type="component" value="Unassembled WGS sequence"/>
</dbReference>
<gene>
    <name evidence="5" type="ORF">EC973_004066</name>
</gene>
<keyword evidence="6" id="KW-1185">Reference proteome</keyword>
<dbReference type="Gene3D" id="3.30.450.20">
    <property type="entry name" value="PAS domain"/>
    <property type="match status" value="1"/>
</dbReference>
<dbReference type="PROSITE" id="PS50112">
    <property type="entry name" value="PAS"/>
    <property type="match status" value="1"/>
</dbReference>